<keyword evidence="3" id="KW-1185">Reference proteome</keyword>
<dbReference type="AlphaFoldDB" id="A0A3N4JN29"/>
<dbReference type="Proteomes" id="UP000276215">
    <property type="component" value="Unassembled WGS sequence"/>
</dbReference>
<feature type="compositionally biased region" description="Low complexity" evidence="1">
    <location>
        <begin position="18"/>
        <end position="46"/>
    </location>
</feature>
<evidence type="ECO:0000313" key="3">
    <source>
        <dbReference type="Proteomes" id="UP000276215"/>
    </source>
</evidence>
<reference evidence="2 3" key="1">
    <citation type="journal article" date="2018" name="Nat. Ecol. Evol.">
        <title>Pezizomycetes genomes reveal the molecular basis of ectomycorrhizal truffle lifestyle.</title>
        <authorList>
            <person name="Murat C."/>
            <person name="Payen T."/>
            <person name="Noel B."/>
            <person name="Kuo A."/>
            <person name="Morin E."/>
            <person name="Chen J."/>
            <person name="Kohler A."/>
            <person name="Krizsan K."/>
            <person name="Balestrini R."/>
            <person name="Da Silva C."/>
            <person name="Montanini B."/>
            <person name="Hainaut M."/>
            <person name="Levati E."/>
            <person name="Barry K.W."/>
            <person name="Belfiori B."/>
            <person name="Cichocki N."/>
            <person name="Clum A."/>
            <person name="Dockter R.B."/>
            <person name="Fauchery L."/>
            <person name="Guy J."/>
            <person name="Iotti M."/>
            <person name="Le Tacon F."/>
            <person name="Lindquist E.A."/>
            <person name="Lipzen A."/>
            <person name="Malagnac F."/>
            <person name="Mello A."/>
            <person name="Molinier V."/>
            <person name="Miyauchi S."/>
            <person name="Poulain J."/>
            <person name="Riccioni C."/>
            <person name="Rubini A."/>
            <person name="Sitrit Y."/>
            <person name="Splivallo R."/>
            <person name="Traeger S."/>
            <person name="Wang M."/>
            <person name="Zifcakova L."/>
            <person name="Wipf D."/>
            <person name="Zambonelli A."/>
            <person name="Paolocci F."/>
            <person name="Nowrousian M."/>
            <person name="Ottonello S."/>
            <person name="Baldrian P."/>
            <person name="Spatafora J.W."/>
            <person name="Henrissat B."/>
            <person name="Nagy L.G."/>
            <person name="Aury J.M."/>
            <person name="Wincker P."/>
            <person name="Grigoriev I.V."/>
            <person name="Bonfante P."/>
            <person name="Martin F.M."/>
        </authorList>
    </citation>
    <scope>NUCLEOTIDE SEQUENCE [LARGE SCALE GENOMIC DNA]</scope>
    <source>
        <strain evidence="2 3">120613-1</strain>
    </source>
</reference>
<sequence length="153" mass="16649">MNTNTPITNVAMGNPEPSASSTTCSSTSTYSSTTTSSSSSSSSPSSKVPGKRAPLAGGKEKTREDRRGQIPDPETQSSSGYQKANAEKGEIAEKPPPKVDQQEITLRNKVIKAYNDLGVRPPEWFLKPSGPRSGKQRWENEEFGWDSVFLKNR</sequence>
<evidence type="ECO:0000313" key="2">
    <source>
        <dbReference type="EMBL" id="RPA99652.1"/>
    </source>
</evidence>
<accession>A0A3N4JN29</accession>
<feature type="region of interest" description="Disordered" evidence="1">
    <location>
        <begin position="1"/>
        <end position="102"/>
    </location>
</feature>
<organism evidence="2 3">
    <name type="scientific">Choiromyces venosus 120613-1</name>
    <dbReference type="NCBI Taxonomy" id="1336337"/>
    <lineage>
        <taxon>Eukaryota</taxon>
        <taxon>Fungi</taxon>
        <taxon>Dikarya</taxon>
        <taxon>Ascomycota</taxon>
        <taxon>Pezizomycotina</taxon>
        <taxon>Pezizomycetes</taxon>
        <taxon>Pezizales</taxon>
        <taxon>Tuberaceae</taxon>
        <taxon>Choiromyces</taxon>
    </lineage>
</organism>
<name>A0A3N4JN29_9PEZI</name>
<protein>
    <submittedName>
        <fullName evidence="2">Uncharacterized protein</fullName>
    </submittedName>
</protein>
<proteinExistence type="predicted"/>
<evidence type="ECO:0000256" key="1">
    <source>
        <dbReference type="SAM" id="MobiDB-lite"/>
    </source>
</evidence>
<feature type="compositionally biased region" description="Basic and acidic residues" evidence="1">
    <location>
        <begin position="58"/>
        <end position="69"/>
    </location>
</feature>
<feature type="compositionally biased region" description="Basic and acidic residues" evidence="1">
    <location>
        <begin position="85"/>
        <end position="101"/>
    </location>
</feature>
<dbReference type="EMBL" id="ML120386">
    <property type="protein sequence ID" value="RPA99652.1"/>
    <property type="molecule type" value="Genomic_DNA"/>
</dbReference>
<gene>
    <name evidence="2" type="ORF">L873DRAFT_1789572</name>
</gene>